<name>A0ABD8A9W7_9EURY</name>
<reference evidence="2 3" key="1">
    <citation type="submission" date="2023-10" db="EMBL/GenBank/DDBJ databases">
        <title>The complete genome sequence of Methanoculleus palmolei DSM 4273.</title>
        <authorList>
            <person name="Lai S.-J."/>
            <person name="You Y.-T."/>
            <person name="Chen S.-C."/>
        </authorList>
    </citation>
    <scope>NUCLEOTIDE SEQUENCE [LARGE SCALE GENOMIC DNA]</scope>
    <source>
        <strain evidence="2 3">DSM 4273</strain>
    </source>
</reference>
<dbReference type="AlphaFoldDB" id="A0ABD8A9W7"/>
<protein>
    <submittedName>
        <fullName evidence="2">Uncharacterized protein</fullName>
    </submittedName>
</protein>
<evidence type="ECO:0000256" key="1">
    <source>
        <dbReference type="SAM" id="Coils"/>
    </source>
</evidence>
<keyword evidence="1" id="KW-0175">Coiled coil</keyword>
<sequence>MLDNIWRTRPEFRRGKETPLELFASQVKWRLKYFEESVDEIRTFFDRIEVNGRFRASSPYWERSEVKYLLAYLEEAGADVSEHRARYTILNRTWEETERHLGKPLRDALMAELQYDLTRRDLDYFFDPCFVDETDNAIFSRTYMEVLLTELRRDHDLREIDIKVVTLDRIMRFKYERGLDTFAPGDIRYIGRPTYLPPDPFWWVHPSLVLAQRGPGPIDTSSLHFARHGPDFGLSGELNDREGVQKYFAQAARLAALREGVEVYYQTDLENLVIYDRLSNTFAAGNEKGEIQSYFRPEATGVSGIYRPYVDERDARGLLIPLKGKAERAGTADTPADLVQQALERYAAVIHETEAHLDALTVKGHYTARAPYCCKYLLGYLLAFHEAQGVDLASARTEYEQLNRQLAALEDRGGSAFREQVFAELQFFVENYWRVVASATTLEPPLTEAENDFNERDALEILMTELGRDHDLAEMKIRVDVLDEQHRSMYRDYAFRDTGIYAVIAADYYPEEFWWRHPKK</sequence>
<accession>A0ABD8A9W7</accession>
<dbReference type="Proteomes" id="UP001626603">
    <property type="component" value="Chromosome"/>
</dbReference>
<evidence type="ECO:0000313" key="2">
    <source>
        <dbReference type="EMBL" id="WOX55905.1"/>
    </source>
</evidence>
<proteinExistence type="predicted"/>
<gene>
    <name evidence="2" type="ORF">R6Y95_00875</name>
</gene>
<evidence type="ECO:0000313" key="3">
    <source>
        <dbReference type="Proteomes" id="UP001626603"/>
    </source>
</evidence>
<organism evidence="2 3">
    <name type="scientific">Methanoculleus palmolei</name>
    <dbReference type="NCBI Taxonomy" id="72612"/>
    <lineage>
        <taxon>Archaea</taxon>
        <taxon>Methanobacteriati</taxon>
        <taxon>Methanobacteriota</taxon>
        <taxon>Stenosarchaea group</taxon>
        <taxon>Methanomicrobia</taxon>
        <taxon>Methanomicrobiales</taxon>
        <taxon>Methanomicrobiaceae</taxon>
        <taxon>Methanoculleus</taxon>
    </lineage>
</organism>
<feature type="coiled-coil region" evidence="1">
    <location>
        <begin position="392"/>
        <end position="419"/>
    </location>
</feature>
<dbReference type="EMBL" id="CP137641">
    <property type="protein sequence ID" value="WOX55905.1"/>
    <property type="molecule type" value="Genomic_DNA"/>
</dbReference>
<keyword evidence="3" id="KW-1185">Reference proteome</keyword>